<protein>
    <submittedName>
        <fullName evidence="1">Fumonisin B1 esterase</fullName>
        <ecNumber evidence="1">3.1.1.87</ecNumber>
    </submittedName>
</protein>
<sequence length="545" mass="60681">MKKYIPLILCICFQIQLTNAQLSNQNLQVKTDKGIIEGFIDENQEVAQFFGVPFAQPPVGDLRWKAPQPAKSWKGVKETKEFAPAPMQIPVFGDMKSRGKGMSEDCLYLNIWTPLQQEHKNLPVLVYFYGGGFVAGDASEPRYDGTNFAKEGIVVVTVNYRLNVFGSLAHPALSKEAPYKASGNYGLLDQNAALIWVKNNIKEFGGDPNHITIGGESAGSISVSTQMASPLSKDLLFAAIGESGAAIYPTMAPVSLTEAENIGIEFTEKIGLDSLKDMRAIPAEELLQRYGKSGRFGFPSVIDNYFLPNSLPEIFKAKKQAQVPLLAGWNSAEIPGISLMQGKSFTEENYKSKVKELYPNNYQKVLQLYPSGDKAQIRVSATQLASDRFIVYSTWKWLDLHLKNSNEPVYRYIFDKIRPPLKDTSKVTGLAGGTSEKKGTENKPKPIGAAHASEIEYAFNNLNSATEFTWTKEDDEVAKVMFSYFASFIKNGDPNLKGLPSWPALQSKEKEPSFMKIGIETEAQQAKHDNRYLFLDRAYQKEKKK</sequence>
<name>A0AC61YB32_9FLAO</name>
<organism evidence="1 2">
    <name type="scientific">Mesonia oceanica</name>
    <dbReference type="NCBI Taxonomy" id="2687242"/>
    <lineage>
        <taxon>Bacteria</taxon>
        <taxon>Pseudomonadati</taxon>
        <taxon>Bacteroidota</taxon>
        <taxon>Flavobacteriia</taxon>
        <taxon>Flavobacteriales</taxon>
        <taxon>Flavobacteriaceae</taxon>
        <taxon>Mesonia</taxon>
    </lineage>
</organism>
<accession>A0AC61YB32</accession>
<evidence type="ECO:0000313" key="1">
    <source>
        <dbReference type="EMBL" id="VVV01593.1"/>
    </source>
</evidence>
<gene>
    <name evidence="1" type="primary">fumD</name>
    <name evidence="1" type="ORF">FVB9532_02885</name>
</gene>
<dbReference type="Proteomes" id="UP000356253">
    <property type="component" value="Unassembled WGS sequence"/>
</dbReference>
<keyword evidence="2" id="KW-1185">Reference proteome</keyword>
<dbReference type="EC" id="3.1.1.87" evidence="1"/>
<evidence type="ECO:0000313" key="2">
    <source>
        <dbReference type="Proteomes" id="UP000356253"/>
    </source>
</evidence>
<proteinExistence type="predicted"/>
<keyword evidence="1" id="KW-0378">Hydrolase</keyword>
<reference evidence="1" key="1">
    <citation type="submission" date="2019-09" db="EMBL/GenBank/DDBJ databases">
        <authorList>
            <person name="Rodrigo-Torres L."/>
            <person name="Arahal R. D."/>
            <person name="Lucena T."/>
        </authorList>
    </citation>
    <scope>NUCLEOTIDE SEQUENCE</scope>
    <source>
        <strain evidence="1">ISS653</strain>
    </source>
</reference>
<comment type="caution">
    <text evidence="1">The sequence shown here is derived from an EMBL/GenBank/DDBJ whole genome shotgun (WGS) entry which is preliminary data.</text>
</comment>
<dbReference type="EMBL" id="CABVMM010000011">
    <property type="protein sequence ID" value="VVV01593.1"/>
    <property type="molecule type" value="Genomic_DNA"/>
</dbReference>